<evidence type="ECO:0000259" key="1">
    <source>
        <dbReference type="Pfam" id="PF00534"/>
    </source>
</evidence>
<dbReference type="AlphaFoldDB" id="A0A1G2R379"/>
<dbReference type="EMBL" id="MHTV01000021">
    <property type="protein sequence ID" value="OHA66849.1"/>
    <property type="molecule type" value="Genomic_DNA"/>
</dbReference>
<dbReference type="PANTHER" id="PTHR12526:SF572">
    <property type="entry name" value="BLL5144 PROTEIN"/>
    <property type="match status" value="1"/>
</dbReference>
<dbReference type="SUPFAM" id="SSF53756">
    <property type="entry name" value="UDP-Glycosyltransferase/glycogen phosphorylase"/>
    <property type="match status" value="1"/>
</dbReference>
<feature type="domain" description="Glycosyl transferase family 1" evidence="1">
    <location>
        <begin position="190"/>
        <end position="366"/>
    </location>
</feature>
<dbReference type="Gene3D" id="3.40.50.2000">
    <property type="entry name" value="Glycogen Phosphorylase B"/>
    <property type="match status" value="2"/>
</dbReference>
<reference evidence="2 3" key="1">
    <citation type="journal article" date="2016" name="Nat. Commun.">
        <title>Thousands of microbial genomes shed light on interconnected biogeochemical processes in an aquifer system.</title>
        <authorList>
            <person name="Anantharaman K."/>
            <person name="Brown C.T."/>
            <person name="Hug L.A."/>
            <person name="Sharon I."/>
            <person name="Castelle C.J."/>
            <person name="Probst A.J."/>
            <person name="Thomas B.C."/>
            <person name="Singh A."/>
            <person name="Wilkins M.J."/>
            <person name="Karaoz U."/>
            <person name="Brodie E.L."/>
            <person name="Williams K.H."/>
            <person name="Hubbard S.S."/>
            <person name="Banfield J.F."/>
        </authorList>
    </citation>
    <scope>NUCLEOTIDE SEQUENCE [LARGE SCALE GENOMIC DNA]</scope>
</reference>
<gene>
    <name evidence="2" type="ORF">A3C04_03410</name>
</gene>
<evidence type="ECO:0000313" key="3">
    <source>
        <dbReference type="Proteomes" id="UP000178092"/>
    </source>
</evidence>
<dbReference type="PANTHER" id="PTHR12526">
    <property type="entry name" value="GLYCOSYLTRANSFERASE"/>
    <property type="match status" value="1"/>
</dbReference>
<organism evidence="2 3">
    <name type="scientific">Candidatus Wildermuthbacteria bacterium RIFCSPHIGHO2_02_FULL_45_25</name>
    <dbReference type="NCBI Taxonomy" id="1802450"/>
    <lineage>
        <taxon>Bacteria</taxon>
        <taxon>Candidatus Wildermuthiibacteriota</taxon>
    </lineage>
</organism>
<dbReference type="Gene3D" id="1.50.10.20">
    <property type="match status" value="1"/>
</dbReference>
<accession>A0A1G2R379</accession>
<dbReference type="GO" id="GO:0016757">
    <property type="term" value="F:glycosyltransferase activity"/>
    <property type="evidence" value="ECO:0007669"/>
    <property type="project" value="InterPro"/>
</dbReference>
<protein>
    <recommendedName>
        <fullName evidence="1">Glycosyl transferase family 1 domain-containing protein</fullName>
    </recommendedName>
</protein>
<name>A0A1G2R379_9BACT</name>
<dbReference type="InterPro" id="IPR008928">
    <property type="entry name" value="6-hairpin_glycosidase_sf"/>
</dbReference>
<dbReference type="CDD" id="cd03822">
    <property type="entry name" value="GT4_mannosyltransferase-like"/>
    <property type="match status" value="1"/>
</dbReference>
<evidence type="ECO:0000313" key="2">
    <source>
        <dbReference type="EMBL" id="OHA66849.1"/>
    </source>
</evidence>
<proteinExistence type="predicted"/>
<dbReference type="Pfam" id="PF00534">
    <property type="entry name" value="Glycos_transf_1"/>
    <property type="match status" value="1"/>
</dbReference>
<dbReference type="GO" id="GO:0005975">
    <property type="term" value="P:carbohydrate metabolic process"/>
    <property type="evidence" value="ECO:0007669"/>
    <property type="project" value="InterPro"/>
</dbReference>
<dbReference type="SUPFAM" id="SSF48208">
    <property type="entry name" value="Six-hairpin glycosidases"/>
    <property type="match status" value="1"/>
</dbReference>
<comment type="caution">
    <text evidence="2">The sequence shown here is derived from an EMBL/GenBank/DDBJ whole genome shotgun (WGS) entry which is preliminary data.</text>
</comment>
<dbReference type="InterPro" id="IPR001296">
    <property type="entry name" value="Glyco_trans_1"/>
</dbReference>
<sequence length="740" mass="83878">MERNSFPKKSASIVYLSTFPPRECGIATFTKDLVDAMARKYNPALKAKVLAINDKVTDSYPYNSQVSRQIISSQIDDYVTLARELNQANEVQLAHIQHEFGIFGGDYGDHLIPFFQVIEKPVIVTLHTVLPNPDEHMRHVVKIILAYAKAVIVMNEFSKQILVNDYEAIAEQIHVIPHGIPYVASANGDKEKAKLGLRDRLVFATFGLLSKGKGIEYALRALPAVVERFPQSLYLILGVTHPAVRKHEGEKYRNFLEEEVKRLSLEDHVRFDNRYLSVDELTTYLRSADIYLATNLDPNQSVSGTLSYALGCGTAVISTSSLYARSIVTPECGFLVKAGDSKEFAQKLLILCQDPKLREEMGKNAYLKTRHMSWPNVALAHFSLYQKYAPLVDEQKLPALKLDHLKRVTDDFGIIQFARHIKPDLRYGYTLDDNARAIIAASAAFPYAPKEAVSLIQTYLAFFRFVQQRNGSFVNLVNGQRKRLPQEKSEDAQGRAIWALGYVMAQDAVPEDMRNEAREMFEKAVEGSCVLSSPRALSFAMIGFYFALQKASMPRLRNFFMQFAQAHVKRFEQNGSGDWMWFEDELTYSNSKLSESLFYAYLATKTSRYLEVAEKSLKFLLRITCEKDYFAPIGQNGWFAREGKRAYFDQQPEETSSMVQTLLVAYEATGKKEYLNRAHAVFQWFLGKNHLKQMVYDEATGGCYDGLGEESLNLNQGAESTLSYLLARLALEPYNHVSSV</sequence>
<dbReference type="Proteomes" id="UP000178092">
    <property type="component" value="Unassembled WGS sequence"/>
</dbReference>